<evidence type="ECO:0000313" key="10">
    <source>
        <dbReference type="Proteomes" id="UP000094378"/>
    </source>
</evidence>
<dbReference type="GO" id="GO:0030001">
    <property type="term" value="P:metal ion transport"/>
    <property type="evidence" value="ECO:0007669"/>
    <property type="project" value="UniProtKB-ARBA"/>
</dbReference>
<dbReference type="PANTHER" id="PTHR32024:SF1">
    <property type="entry name" value="KTR SYSTEM POTASSIUM UPTAKE PROTEIN B"/>
    <property type="match status" value="1"/>
</dbReference>
<dbReference type="Pfam" id="PF02386">
    <property type="entry name" value="TrkH"/>
    <property type="match status" value="1"/>
</dbReference>
<dbReference type="GO" id="GO:0005886">
    <property type="term" value="C:plasma membrane"/>
    <property type="evidence" value="ECO:0007669"/>
    <property type="project" value="UniProtKB-SubCell"/>
</dbReference>
<keyword evidence="2" id="KW-0813">Transport</keyword>
<sequence>MKPLNEQQDKKKLKKDRRLIRKTKKIEREVSKKTTFQKLKSWWPLSKISGKIIIGYLTAIVIGGFLLSIPGVVIDKESEWNFITGMFTASSAISDTGITILQTNSQYSFIGQILILIMIKIGGIGLLTIKIVILGLLNRKISINDQYVAKTERGTGTVNNAVEMIRDGFVFLIGIEIFGSVILFFGFYFTPMAEYNYAGKSFDITNPYQDFSKSLWASIFHSVSAVNNAGFDILSNSSLQPYNQVQNRGYFLQVIFMLQWIIGGLGYPTYHDIKRKIQARKLGKKVRFSLFTKLNFVVYLILLILGPILVVLSEMLTVENSDIMYPNGIKQPTEAWVFDIIFNVTSCRNAGYSTVDVNNFTAGSKFIMAIWMFIGAAPSSTAGGIRTTTFAICFLEIYSIILNKHSVEAFKKKIPDENVKRSFAVVFLSFFIVITSIFVVYLDSNKMLYDREAQVDNTEYTIIQLIVYVCSAFGTVGFQPFNNSEILAMGVISKIMLVLTMFIGQLGISNTLLAFVKPKNRQNYTYLEEEVTIG</sequence>
<feature type="transmembrane region" description="Helical" evidence="8">
    <location>
        <begin position="113"/>
        <end position="137"/>
    </location>
</feature>
<keyword evidence="6" id="KW-0406">Ion transport</keyword>
<keyword evidence="7 8" id="KW-0472">Membrane</keyword>
<keyword evidence="4 8" id="KW-0812">Transmembrane</keyword>
<dbReference type="OrthoDB" id="9810952at2"/>
<keyword evidence="5 8" id="KW-1133">Transmembrane helix</keyword>
<dbReference type="PANTHER" id="PTHR32024">
    <property type="entry name" value="TRK SYSTEM POTASSIUM UPTAKE PROTEIN TRKG-RELATED"/>
    <property type="match status" value="1"/>
</dbReference>
<protein>
    <submittedName>
        <fullName evidence="9">Potassium uptake protein KtrB</fullName>
    </submittedName>
</protein>
<feature type="transmembrane region" description="Helical" evidence="8">
    <location>
        <begin position="462"/>
        <end position="483"/>
    </location>
</feature>
<dbReference type="STRING" id="216938.SHELI_v1c01280"/>
<evidence type="ECO:0000256" key="3">
    <source>
        <dbReference type="ARBA" id="ARBA00022475"/>
    </source>
</evidence>
<name>A0A1B3SJH1_9MOLU</name>
<keyword evidence="10" id="KW-1185">Reference proteome</keyword>
<comment type="subcellular location">
    <subcellularLocation>
        <location evidence="1">Cell membrane</location>
        <topology evidence="1">Multi-pass membrane protein</topology>
    </subcellularLocation>
</comment>
<evidence type="ECO:0000256" key="1">
    <source>
        <dbReference type="ARBA" id="ARBA00004651"/>
    </source>
</evidence>
<dbReference type="RefSeq" id="WP_069115863.1">
    <property type="nucleotide sequence ID" value="NZ_CP017015.1"/>
</dbReference>
<dbReference type="EMBL" id="CP017015">
    <property type="protein sequence ID" value="AOG60083.1"/>
    <property type="molecule type" value="Genomic_DNA"/>
</dbReference>
<evidence type="ECO:0000256" key="4">
    <source>
        <dbReference type="ARBA" id="ARBA00022692"/>
    </source>
</evidence>
<dbReference type="KEGG" id="shj:SHELI_v1c01280"/>
<organism evidence="9 10">
    <name type="scientific">Spiroplasma helicoides</name>
    <dbReference type="NCBI Taxonomy" id="216938"/>
    <lineage>
        <taxon>Bacteria</taxon>
        <taxon>Bacillati</taxon>
        <taxon>Mycoplasmatota</taxon>
        <taxon>Mollicutes</taxon>
        <taxon>Entomoplasmatales</taxon>
        <taxon>Spiroplasmataceae</taxon>
        <taxon>Spiroplasma</taxon>
    </lineage>
</organism>
<feature type="transmembrane region" description="Helical" evidence="8">
    <location>
        <begin position="422"/>
        <end position="442"/>
    </location>
</feature>
<dbReference type="PATRIC" id="fig|216938.3.peg.128"/>
<dbReference type="GO" id="GO:0008324">
    <property type="term" value="F:monoatomic cation transmembrane transporter activity"/>
    <property type="evidence" value="ECO:0007669"/>
    <property type="project" value="InterPro"/>
</dbReference>
<proteinExistence type="predicted"/>
<accession>A0A1B3SJH1</accession>
<feature type="transmembrane region" description="Helical" evidence="8">
    <location>
        <begin position="368"/>
        <end position="401"/>
    </location>
</feature>
<evidence type="ECO:0000256" key="6">
    <source>
        <dbReference type="ARBA" id="ARBA00023065"/>
    </source>
</evidence>
<feature type="transmembrane region" description="Helical" evidence="8">
    <location>
        <begin position="495"/>
        <end position="516"/>
    </location>
</feature>
<dbReference type="InterPro" id="IPR003445">
    <property type="entry name" value="Cat_transpt"/>
</dbReference>
<feature type="transmembrane region" description="Helical" evidence="8">
    <location>
        <begin position="52"/>
        <end position="73"/>
    </location>
</feature>
<reference evidence="9 10" key="1">
    <citation type="submission" date="2016-08" db="EMBL/GenBank/DDBJ databases">
        <title>Complete genome sequence of Spiroplasma helicoides TABS-2 (DSM 22551).</title>
        <authorList>
            <person name="Shen W.-Y."/>
            <person name="Lo W.-S."/>
            <person name="Lai Y.-C."/>
            <person name="Kuo C.-H."/>
        </authorList>
    </citation>
    <scope>NUCLEOTIDE SEQUENCE [LARGE SCALE GENOMIC DNA]</scope>
    <source>
        <strain evidence="9 10">TABS-2</strain>
    </source>
</reference>
<evidence type="ECO:0000256" key="5">
    <source>
        <dbReference type="ARBA" id="ARBA00022989"/>
    </source>
</evidence>
<evidence type="ECO:0000256" key="7">
    <source>
        <dbReference type="ARBA" id="ARBA00023136"/>
    </source>
</evidence>
<gene>
    <name evidence="9" type="primary">ktrB</name>
    <name evidence="9" type="ORF">SHELI_v1c01280</name>
</gene>
<evidence type="ECO:0000256" key="8">
    <source>
        <dbReference type="SAM" id="Phobius"/>
    </source>
</evidence>
<feature type="transmembrane region" description="Helical" evidence="8">
    <location>
        <begin position="169"/>
        <end position="189"/>
    </location>
</feature>
<dbReference type="AlphaFoldDB" id="A0A1B3SJH1"/>
<feature type="transmembrane region" description="Helical" evidence="8">
    <location>
        <begin position="250"/>
        <end position="270"/>
    </location>
</feature>
<evidence type="ECO:0000313" key="9">
    <source>
        <dbReference type="EMBL" id="AOG60083.1"/>
    </source>
</evidence>
<keyword evidence="3" id="KW-1003">Cell membrane</keyword>
<feature type="transmembrane region" description="Helical" evidence="8">
    <location>
        <begin position="290"/>
        <end position="312"/>
    </location>
</feature>
<dbReference type="Proteomes" id="UP000094378">
    <property type="component" value="Chromosome"/>
</dbReference>
<evidence type="ECO:0000256" key="2">
    <source>
        <dbReference type="ARBA" id="ARBA00022448"/>
    </source>
</evidence>